<comment type="caution">
    <text evidence="3">The sequence shown here is derived from an EMBL/GenBank/DDBJ whole genome shotgun (WGS) entry which is preliminary data.</text>
</comment>
<gene>
    <name evidence="3" type="ORF">GCM10007966_05440</name>
</gene>
<feature type="transmembrane region" description="Helical" evidence="1">
    <location>
        <begin position="59"/>
        <end position="84"/>
    </location>
</feature>
<accession>A0A917JR89</accession>
<dbReference type="Gene3D" id="1.20.144.10">
    <property type="entry name" value="Phosphatidic acid phosphatase type 2/haloperoxidase"/>
    <property type="match status" value="2"/>
</dbReference>
<name>A0A917JR89_9GAMM</name>
<feature type="transmembrane region" description="Helical" evidence="1">
    <location>
        <begin position="96"/>
        <end position="116"/>
    </location>
</feature>
<reference evidence="3" key="1">
    <citation type="journal article" date="2014" name="Int. J. Syst. Evol. Microbiol.">
        <title>Complete genome sequence of Corynebacterium casei LMG S-19264T (=DSM 44701T), isolated from a smear-ripened cheese.</title>
        <authorList>
            <consortium name="US DOE Joint Genome Institute (JGI-PGF)"/>
            <person name="Walter F."/>
            <person name="Albersmeier A."/>
            <person name="Kalinowski J."/>
            <person name="Ruckert C."/>
        </authorList>
    </citation>
    <scope>NUCLEOTIDE SEQUENCE</scope>
    <source>
        <strain evidence="3">JCM 13919</strain>
    </source>
</reference>
<evidence type="ECO:0000259" key="2">
    <source>
        <dbReference type="SMART" id="SM00014"/>
    </source>
</evidence>
<dbReference type="OrthoDB" id="5645237at2"/>
<dbReference type="EMBL" id="BMOB01000002">
    <property type="protein sequence ID" value="GGI79816.1"/>
    <property type="molecule type" value="Genomic_DNA"/>
</dbReference>
<feature type="transmembrane region" description="Helical" evidence="1">
    <location>
        <begin position="152"/>
        <end position="180"/>
    </location>
</feature>
<keyword evidence="1" id="KW-0472">Membrane</keyword>
<evidence type="ECO:0000256" key="1">
    <source>
        <dbReference type="SAM" id="Phobius"/>
    </source>
</evidence>
<feature type="transmembrane region" description="Helical" evidence="1">
    <location>
        <begin position="20"/>
        <end position="39"/>
    </location>
</feature>
<dbReference type="RefSeq" id="WP_131775932.1">
    <property type="nucleotide sequence ID" value="NZ_BMOB01000002.1"/>
</dbReference>
<keyword evidence="1" id="KW-1133">Transmembrane helix</keyword>
<evidence type="ECO:0000313" key="4">
    <source>
        <dbReference type="Proteomes" id="UP000630149"/>
    </source>
</evidence>
<dbReference type="InterPro" id="IPR036938">
    <property type="entry name" value="PAP2/HPO_sf"/>
</dbReference>
<dbReference type="Proteomes" id="UP000630149">
    <property type="component" value="Unassembled WGS sequence"/>
</dbReference>
<proteinExistence type="predicted"/>
<organism evidence="3 4">
    <name type="scientific">Legionella impletisoli</name>
    <dbReference type="NCBI Taxonomy" id="343510"/>
    <lineage>
        <taxon>Bacteria</taxon>
        <taxon>Pseudomonadati</taxon>
        <taxon>Pseudomonadota</taxon>
        <taxon>Gammaproteobacteria</taxon>
        <taxon>Legionellales</taxon>
        <taxon>Legionellaceae</taxon>
        <taxon>Legionella</taxon>
    </lineage>
</organism>
<keyword evidence="1" id="KW-0812">Transmembrane</keyword>
<dbReference type="InterPro" id="IPR000326">
    <property type="entry name" value="PAP2/HPO"/>
</dbReference>
<dbReference type="SUPFAM" id="SSF48317">
    <property type="entry name" value="Acid phosphatase/Vanadium-dependent haloperoxidase"/>
    <property type="match status" value="1"/>
</dbReference>
<protein>
    <submittedName>
        <fullName evidence="3">Phosphatidylglycerophosphatase B</fullName>
    </submittedName>
</protein>
<keyword evidence="4" id="KW-1185">Reference proteome</keyword>
<feature type="transmembrane region" description="Helical" evidence="1">
    <location>
        <begin position="192"/>
        <end position="210"/>
    </location>
</feature>
<reference evidence="3" key="2">
    <citation type="submission" date="2020-09" db="EMBL/GenBank/DDBJ databases">
        <authorList>
            <person name="Sun Q."/>
            <person name="Ohkuma M."/>
        </authorList>
    </citation>
    <scope>NUCLEOTIDE SEQUENCE</scope>
    <source>
        <strain evidence="3">JCM 13919</strain>
    </source>
</reference>
<dbReference type="Pfam" id="PF01569">
    <property type="entry name" value="PAP2"/>
    <property type="match status" value="1"/>
</dbReference>
<feature type="domain" description="Phosphatidic acid phosphatase type 2/haloperoxidase" evidence="2">
    <location>
        <begin position="94"/>
        <end position="207"/>
    </location>
</feature>
<sequence length="227" mass="26343">MNTFNKNTSMPFDRLVSVMANPWFAIGYVLLIALCFLYVDQPLALFFQSLDLESNLLILVWITNIGLGGIYIVSFFLLAMLFRYVYRQPIWEKRAWFLWLCVVIPSLICIVLKYSLGRARPMLLFNEGLYGFYGFKTKASFWSFPSGHTTNIIGVALGLCIIFPKHAYTFLMVAFCIAISRVLLTHHYLSDVLMAAYLSFIEVSIIYWWYRRTFDASQLPVIQRCRA</sequence>
<evidence type="ECO:0000313" key="3">
    <source>
        <dbReference type="EMBL" id="GGI79816.1"/>
    </source>
</evidence>
<dbReference type="AlphaFoldDB" id="A0A917JR89"/>
<dbReference type="SMART" id="SM00014">
    <property type="entry name" value="acidPPc"/>
    <property type="match status" value="1"/>
</dbReference>